<dbReference type="EMBL" id="CAATHA010000001">
    <property type="protein sequence ID" value="VNP80722.1"/>
    <property type="molecule type" value="Genomic_DNA"/>
</dbReference>
<evidence type="ECO:0000313" key="3">
    <source>
        <dbReference type="EMBL" id="VNQ82509.1"/>
    </source>
</evidence>
<protein>
    <submittedName>
        <fullName evidence="2">Glycosyl transferase, group 1 family protein</fullName>
    </submittedName>
</protein>
<dbReference type="Pfam" id="PF13439">
    <property type="entry name" value="Glyco_transf_4"/>
    <property type="match status" value="1"/>
</dbReference>
<feature type="domain" description="Glycosyltransferase subfamily 4-like N-terminal" evidence="1">
    <location>
        <begin position="33"/>
        <end position="143"/>
    </location>
</feature>
<dbReference type="AlphaFoldDB" id="A0A4J1XJQ4"/>
<proteinExistence type="predicted"/>
<keyword evidence="2" id="KW-0808">Transferase</keyword>
<sequence>MSLYPILIIVSRDSKVIDDYKNLDIAYVDCTQCSNNFETALHVKNILKLLKIQLIHCHGYSTNYFLYMLKKLDKNGFGKVKTVITCHGWVEYNLKKKFLTYFDFWTYSMGDAFICVSETMKKRLESIIKNKKIVAINNGINVSNSDLDVVGVQDFKKNFVFQITKKSFVMLEGWIQKKGRIDSLNLQKNYF</sequence>
<dbReference type="RefSeq" id="WP_078373039.1">
    <property type="nucleotide sequence ID" value="NZ_CKHH01000017.1"/>
</dbReference>
<dbReference type="Gene3D" id="3.40.50.2000">
    <property type="entry name" value="Glycogen Phosphorylase B"/>
    <property type="match status" value="1"/>
</dbReference>
<dbReference type="GO" id="GO:0016740">
    <property type="term" value="F:transferase activity"/>
    <property type="evidence" value="ECO:0007669"/>
    <property type="project" value="UniProtKB-KW"/>
</dbReference>
<evidence type="ECO:0000313" key="2">
    <source>
        <dbReference type="EMBL" id="VNP80722.1"/>
    </source>
</evidence>
<accession>A0A4J1XJQ4</accession>
<gene>
    <name evidence="2" type="ORF">SAMEA3172910_00187</name>
    <name evidence="3" type="ORF">SAMEA3206932_00593</name>
</gene>
<reference evidence="2" key="1">
    <citation type="submission" date="2019-04" db="EMBL/GenBank/DDBJ databases">
        <authorList>
            <consortium name="Pathogen Informatics"/>
        </authorList>
    </citation>
    <scope>NUCLEOTIDE SEQUENCE</scope>
    <source>
        <strain evidence="2">GPSC51</strain>
    </source>
</reference>
<organism evidence="2">
    <name type="scientific">Streptococcus pneumoniae</name>
    <dbReference type="NCBI Taxonomy" id="1313"/>
    <lineage>
        <taxon>Bacteria</taxon>
        <taxon>Bacillati</taxon>
        <taxon>Bacillota</taxon>
        <taxon>Bacilli</taxon>
        <taxon>Lactobacillales</taxon>
        <taxon>Streptococcaceae</taxon>
        <taxon>Streptococcus</taxon>
    </lineage>
</organism>
<name>A0A4J1XJQ4_STREE</name>
<dbReference type="InterPro" id="IPR028098">
    <property type="entry name" value="Glyco_trans_4-like_N"/>
</dbReference>
<evidence type="ECO:0000259" key="1">
    <source>
        <dbReference type="Pfam" id="PF13439"/>
    </source>
</evidence>
<dbReference type="EMBL" id="CAATIS010000003">
    <property type="protein sequence ID" value="VNQ82509.1"/>
    <property type="molecule type" value="Genomic_DNA"/>
</dbReference>
<dbReference type="SUPFAM" id="SSF53756">
    <property type="entry name" value="UDP-Glycosyltransferase/glycogen phosphorylase"/>
    <property type="match status" value="1"/>
</dbReference>